<dbReference type="NCBIfam" id="TIGR00478">
    <property type="entry name" value="tly"/>
    <property type="match status" value="1"/>
</dbReference>
<dbReference type="PROSITE" id="PS50889">
    <property type="entry name" value="S4"/>
    <property type="match status" value="1"/>
</dbReference>
<gene>
    <name evidence="5" type="ORF">JOC73_000522</name>
</gene>
<organism evidence="5 6">
    <name type="scientific">Alkaliphilus hydrothermalis</name>
    <dbReference type="NCBI Taxonomy" id="1482730"/>
    <lineage>
        <taxon>Bacteria</taxon>
        <taxon>Bacillati</taxon>
        <taxon>Bacillota</taxon>
        <taxon>Clostridia</taxon>
        <taxon>Peptostreptococcales</taxon>
        <taxon>Natronincolaceae</taxon>
        <taxon>Alkaliphilus</taxon>
    </lineage>
</organism>
<keyword evidence="1 3" id="KW-0694">RNA-binding</keyword>
<evidence type="ECO:0000256" key="1">
    <source>
        <dbReference type="ARBA" id="ARBA00022884"/>
    </source>
</evidence>
<dbReference type="Gene3D" id="3.40.50.150">
    <property type="entry name" value="Vaccinia Virus protein VP39"/>
    <property type="match status" value="1"/>
</dbReference>
<dbReference type="PANTHER" id="PTHR32319">
    <property type="entry name" value="BACTERIAL HEMOLYSIN-LIKE PROTEIN"/>
    <property type="match status" value="1"/>
</dbReference>
<dbReference type="PIRSF" id="PIRSF005578">
    <property type="entry name" value="TlyA"/>
    <property type="match status" value="1"/>
</dbReference>
<keyword evidence="5" id="KW-0808">Transferase</keyword>
<dbReference type="CDD" id="cd00165">
    <property type="entry name" value="S4"/>
    <property type="match status" value="1"/>
</dbReference>
<name>A0ABS2NM57_9FIRM</name>
<dbReference type="SUPFAM" id="SSF55174">
    <property type="entry name" value="Alpha-L RNA-binding motif"/>
    <property type="match status" value="1"/>
</dbReference>
<dbReference type="SMART" id="SM00363">
    <property type="entry name" value="S4"/>
    <property type="match status" value="1"/>
</dbReference>
<dbReference type="GO" id="GO:0008168">
    <property type="term" value="F:methyltransferase activity"/>
    <property type="evidence" value="ECO:0007669"/>
    <property type="project" value="UniProtKB-KW"/>
</dbReference>
<dbReference type="Gene3D" id="3.10.290.10">
    <property type="entry name" value="RNA-binding S4 domain"/>
    <property type="match status" value="1"/>
</dbReference>
<reference evidence="5 6" key="1">
    <citation type="submission" date="2021-01" db="EMBL/GenBank/DDBJ databases">
        <title>Genomic Encyclopedia of Type Strains, Phase IV (KMG-IV): sequencing the most valuable type-strain genomes for metagenomic binning, comparative biology and taxonomic classification.</title>
        <authorList>
            <person name="Goeker M."/>
        </authorList>
    </citation>
    <scope>NUCLEOTIDE SEQUENCE [LARGE SCALE GENOMIC DNA]</scope>
    <source>
        <strain evidence="5 6">DSM 25890</strain>
    </source>
</reference>
<comment type="similarity">
    <text evidence="2">Belongs to the TlyA family.</text>
</comment>
<evidence type="ECO:0000313" key="6">
    <source>
        <dbReference type="Proteomes" id="UP001314796"/>
    </source>
</evidence>
<accession>A0ABS2NM57</accession>
<dbReference type="EC" id="2.1.1.227" evidence="5"/>
<dbReference type="InterPro" id="IPR002942">
    <property type="entry name" value="S4_RNA-bd"/>
</dbReference>
<dbReference type="Pfam" id="PF01479">
    <property type="entry name" value="S4"/>
    <property type="match status" value="1"/>
</dbReference>
<dbReference type="PANTHER" id="PTHR32319:SF0">
    <property type="entry name" value="BACTERIAL HEMOLYSIN-LIKE PROTEIN"/>
    <property type="match status" value="1"/>
</dbReference>
<dbReference type="InterPro" id="IPR029063">
    <property type="entry name" value="SAM-dependent_MTases_sf"/>
</dbReference>
<feature type="domain" description="RNA-binding S4" evidence="4">
    <location>
        <begin position="5"/>
        <end position="70"/>
    </location>
</feature>
<evidence type="ECO:0000259" key="4">
    <source>
        <dbReference type="SMART" id="SM00363"/>
    </source>
</evidence>
<dbReference type="Proteomes" id="UP001314796">
    <property type="component" value="Unassembled WGS sequence"/>
</dbReference>
<sequence>MAQKIRIDQLLFQDGYFDSREKARRAIMAGLVLVDQQRIDKPGTKVNEDANIVVKGGGLPYVSRGGLKLEKAIKEFDIELTEKVCLDVGSSTGGFTDCMLQNGARKVFAIDVGYGQLDWKLRQDERVVCMERTNIRYVKVEDLGEQGDFASIDVAFISLKLVLPVVKELIRQGGEIVALVKPQFEAGKENVGKKGVVKDIKIHQQVVFDIVNFSSALGLQIKDFSFSPIKGPEGNIEYLLHLCNISDAESQISVDYIENRIVESHQTL</sequence>
<dbReference type="EMBL" id="JAFBEE010000002">
    <property type="protein sequence ID" value="MBM7614013.1"/>
    <property type="molecule type" value="Genomic_DNA"/>
</dbReference>
<dbReference type="GO" id="GO:0032259">
    <property type="term" value="P:methylation"/>
    <property type="evidence" value="ECO:0007669"/>
    <property type="project" value="UniProtKB-KW"/>
</dbReference>
<dbReference type="InterPro" id="IPR002877">
    <property type="entry name" value="RNA_MeTrfase_FtsJ_dom"/>
</dbReference>
<dbReference type="InterPro" id="IPR047048">
    <property type="entry name" value="TlyA"/>
</dbReference>
<evidence type="ECO:0000256" key="3">
    <source>
        <dbReference type="PROSITE-ProRule" id="PRU00182"/>
    </source>
</evidence>
<evidence type="ECO:0000256" key="2">
    <source>
        <dbReference type="ARBA" id="ARBA00029460"/>
    </source>
</evidence>
<dbReference type="InterPro" id="IPR036986">
    <property type="entry name" value="S4_RNA-bd_sf"/>
</dbReference>
<protein>
    <submittedName>
        <fullName evidence="5">23S rRNA (Cytidine1920-2'-O)/16S rRNA (Cytidine1409-2'-O)-methyltransferase</fullName>
        <ecNumber evidence="5">2.1.1.226</ecNumber>
        <ecNumber evidence="5">2.1.1.227</ecNumber>
    </submittedName>
</protein>
<dbReference type="Pfam" id="PF01728">
    <property type="entry name" value="FtsJ"/>
    <property type="match status" value="1"/>
</dbReference>
<evidence type="ECO:0000313" key="5">
    <source>
        <dbReference type="EMBL" id="MBM7614013.1"/>
    </source>
</evidence>
<dbReference type="InterPro" id="IPR004538">
    <property type="entry name" value="Hemolysin_A/TlyA"/>
</dbReference>
<dbReference type="EC" id="2.1.1.226" evidence="5"/>
<dbReference type="RefSeq" id="WP_204400290.1">
    <property type="nucleotide sequence ID" value="NZ_JAFBEE010000002.1"/>
</dbReference>
<proteinExistence type="inferred from homology"/>
<keyword evidence="6" id="KW-1185">Reference proteome</keyword>
<dbReference type="SUPFAM" id="SSF53335">
    <property type="entry name" value="S-adenosyl-L-methionine-dependent methyltransferases"/>
    <property type="match status" value="1"/>
</dbReference>
<keyword evidence="5" id="KW-0489">Methyltransferase</keyword>
<comment type="caution">
    <text evidence="5">The sequence shown here is derived from an EMBL/GenBank/DDBJ whole genome shotgun (WGS) entry which is preliminary data.</text>
</comment>